<keyword evidence="2" id="KW-0238">DNA-binding</keyword>
<name>A0ABX2EA11_9BURK</name>
<dbReference type="PANTHER" id="PTHR46796">
    <property type="entry name" value="HTH-TYPE TRANSCRIPTIONAL ACTIVATOR RHAS-RELATED"/>
    <property type="match status" value="1"/>
</dbReference>
<proteinExistence type="predicted"/>
<comment type="caution">
    <text evidence="5">The sequence shown here is derived from an EMBL/GenBank/DDBJ whole genome shotgun (WGS) entry which is preliminary data.</text>
</comment>
<sequence length="264" mass="29088">MPYDRRTLFATPLLTWQTLRLQEALPHWSADYRPDSARLLLPVSDCFECALTPESSGHGTRFVCDSAAALWLTPARSYRMRQPRAGQRSHLLCLHGADAAAAGRRKVSLSQHLALRRWQQALFTGQAEPLAVEEALLGLLQHLLDAPADDGTGVPRAVERARELLASDPARGDTLAEIARAVHASPFHLARQFRRHTGASLHGFRTRLRITLALQRLAQGERDLTRLALDLGYASHSHFSAAFRRTVGATPSAMRTFSTAPPPG</sequence>
<dbReference type="InterPro" id="IPR009057">
    <property type="entry name" value="Homeodomain-like_sf"/>
</dbReference>
<evidence type="ECO:0000259" key="4">
    <source>
        <dbReference type="PROSITE" id="PS01124"/>
    </source>
</evidence>
<evidence type="ECO:0000256" key="1">
    <source>
        <dbReference type="ARBA" id="ARBA00023015"/>
    </source>
</evidence>
<keyword evidence="6" id="KW-1185">Reference proteome</keyword>
<dbReference type="SMART" id="SM00342">
    <property type="entry name" value="HTH_ARAC"/>
    <property type="match status" value="1"/>
</dbReference>
<dbReference type="Pfam" id="PF12833">
    <property type="entry name" value="HTH_18"/>
    <property type="match status" value="1"/>
</dbReference>
<reference evidence="5 6" key="1">
    <citation type="submission" date="2020-05" db="EMBL/GenBank/DDBJ databases">
        <title>Aquincola sp. isolate from soil.</title>
        <authorList>
            <person name="Han J."/>
            <person name="Kim D.-U."/>
        </authorList>
    </citation>
    <scope>NUCLEOTIDE SEQUENCE [LARGE SCALE GENOMIC DNA]</scope>
    <source>
        <strain evidence="5 6">S2</strain>
    </source>
</reference>
<dbReference type="SUPFAM" id="SSF46689">
    <property type="entry name" value="Homeodomain-like"/>
    <property type="match status" value="2"/>
</dbReference>
<dbReference type="EMBL" id="JABRWJ010000001">
    <property type="protein sequence ID" value="NRF65655.1"/>
    <property type="molecule type" value="Genomic_DNA"/>
</dbReference>
<evidence type="ECO:0000256" key="2">
    <source>
        <dbReference type="ARBA" id="ARBA00023125"/>
    </source>
</evidence>
<dbReference type="PROSITE" id="PS01124">
    <property type="entry name" value="HTH_ARAC_FAMILY_2"/>
    <property type="match status" value="1"/>
</dbReference>
<evidence type="ECO:0000256" key="3">
    <source>
        <dbReference type="ARBA" id="ARBA00023163"/>
    </source>
</evidence>
<keyword evidence="1" id="KW-0805">Transcription regulation</keyword>
<dbReference type="InterPro" id="IPR018062">
    <property type="entry name" value="HTH_AraC-typ_CS"/>
</dbReference>
<protein>
    <submittedName>
        <fullName evidence="5">Helix-turn-helix transcriptional regulator</fullName>
    </submittedName>
</protein>
<dbReference type="InterPro" id="IPR020449">
    <property type="entry name" value="Tscrpt_reg_AraC-type_HTH"/>
</dbReference>
<dbReference type="InterPro" id="IPR018060">
    <property type="entry name" value="HTH_AraC"/>
</dbReference>
<keyword evidence="3" id="KW-0804">Transcription</keyword>
<accession>A0ABX2EA11</accession>
<feature type="domain" description="HTH araC/xylS-type" evidence="4">
    <location>
        <begin position="159"/>
        <end position="257"/>
    </location>
</feature>
<organism evidence="5 6">
    <name type="scientific">Pseudaquabacterium terrae</name>
    <dbReference type="NCBI Taxonomy" id="2732868"/>
    <lineage>
        <taxon>Bacteria</taxon>
        <taxon>Pseudomonadati</taxon>
        <taxon>Pseudomonadota</taxon>
        <taxon>Betaproteobacteria</taxon>
        <taxon>Burkholderiales</taxon>
        <taxon>Sphaerotilaceae</taxon>
        <taxon>Pseudaquabacterium</taxon>
    </lineage>
</organism>
<dbReference type="Gene3D" id="1.10.10.60">
    <property type="entry name" value="Homeodomain-like"/>
    <property type="match status" value="2"/>
</dbReference>
<dbReference type="PRINTS" id="PR00032">
    <property type="entry name" value="HTHARAC"/>
</dbReference>
<dbReference type="InterPro" id="IPR050204">
    <property type="entry name" value="AraC_XylS_family_regulators"/>
</dbReference>
<evidence type="ECO:0000313" key="5">
    <source>
        <dbReference type="EMBL" id="NRF65655.1"/>
    </source>
</evidence>
<dbReference type="RefSeq" id="WP_173119891.1">
    <property type="nucleotide sequence ID" value="NZ_JABRWJ010000001.1"/>
</dbReference>
<dbReference type="PROSITE" id="PS00041">
    <property type="entry name" value="HTH_ARAC_FAMILY_1"/>
    <property type="match status" value="1"/>
</dbReference>
<gene>
    <name evidence="5" type="ORF">HLB44_01525</name>
</gene>
<dbReference type="PANTHER" id="PTHR46796:SF2">
    <property type="entry name" value="TRANSCRIPTIONAL REGULATORY PROTEIN"/>
    <property type="match status" value="1"/>
</dbReference>
<dbReference type="Proteomes" id="UP000737171">
    <property type="component" value="Unassembled WGS sequence"/>
</dbReference>
<evidence type="ECO:0000313" key="6">
    <source>
        <dbReference type="Proteomes" id="UP000737171"/>
    </source>
</evidence>